<sequence length="136" mass="15116">MPVTLLFPPGPLYARYRAVEDALDFARRMHERQQALGTAHYDPDVHAIVLAFNLRVIGRKMDALISAFRSEIRLGQAGGVSPQTIALQAALQHYNAAVAARDAWDNPVDASINVLDLAFDCLASLERDIQDFEQRN</sequence>
<proteinExistence type="predicted"/>
<evidence type="ECO:0000313" key="2">
    <source>
        <dbReference type="Proteomes" id="UP000197535"/>
    </source>
</evidence>
<comment type="caution">
    <text evidence="1">The sequence shown here is derived from an EMBL/GenBank/DDBJ whole genome shotgun (WGS) entry which is preliminary data.</text>
</comment>
<evidence type="ECO:0000313" key="1">
    <source>
        <dbReference type="EMBL" id="OWW21892.1"/>
    </source>
</evidence>
<dbReference type="OrthoDB" id="8775897at2"/>
<dbReference type="RefSeq" id="WP_088708729.1">
    <property type="nucleotide sequence ID" value="NZ_LSTO01000001.1"/>
</dbReference>
<reference evidence="1 2" key="1">
    <citation type="submission" date="2016-02" db="EMBL/GenBank/DDBJ databases">
        <authorList>
            <person name="Wen L."/>
            <person name="He K."/>
            <person name="Yang H."/>
        </authorList>
    </citation>
    <scope>NUCLEOTIDE SEQUENCE [LARGE SCALE GENOMIC DNA]</scope>
    <source>
        <strain evidence="1 2">TSA40</strain>
    </source>
</reference>
<dbReference type="AlphaFoldDB" id="A0A254TKP8"/>
<name>A0A254TKP8_9BURK</name>
<organism evidence="1 2">
    <name type="scientific">Noviherbaspirillum denitrificans</name>
    <dbReference type="NCBI Taxonomy" id="1968433"/>
    <lineage>
        <taxon>Bacteria</taxon>
        <taxon>Pseudomonadati</taxon>
        <taxon>Pseudomonadota</taxon>
        <taxon>Betaproteobacteria</taxon>
        <taxon>Burkholderiales</taxon>
        <taxon>Oxalobacteraceae</taxon>
        <taxon>Noviherbaspirillum</taxon>
    </lineage>
</organism>
<dbReference type="Proteomes" id="UP000197535">
    <property type="component" value="Unassembled WGS sequence"/>
</dbReference>
<dbReference type="EMBL" id="LSTO01000001">
    <property type="protein sequence ID" value="OWW21892.1"/>
    <property type="molecule type" value="Genomic_DNA"/>
</dbReference>
<accession>A0A254TKP8</accession>
<gene>
    <name evidence="1" type="ORF">AYR66_22755</name>
</gene>
<protein>
    <submittedName>
        <fullName evidence="1">Uncharacterized protein</fullName>
    </submittedName>
</protein>
<keyword evidence="2" id="KW-1185">Reference proteome</keyword>